<dbReference type="EMBL" id="BGZK01002491">
    <property type="protein sequence ID" value="GBP94335.1"/>
    <property type="molecule type" value="Genomic_DNA"/>
</dbReference>
<protein>
    <submittedName>
        <fullName evidence="1">Uncharacterized protein</fullName>
    </submittedName>
</protein>
<gene>
    <name evidence="1" type="ORF">EVAR_63863_1</name>
</gene>
<accession>A0A4C2A5S2</accession>
<dbReference type="Proteomes" id="UP000299102">
    <property type="component" value="Unassembled WGS sequence"/>
</dbReference>
<dbReference type="AlphaFoldDB" id="A0A4C2A5S2"/>
<comment type="caution">
    <text evidence="1">The sequence shown here is derived from an EMBL/GenBank/DDBJ whole genome shotgun (WGS) entry which is preliminary data.</text>
</comment>
<keyword evidence="2" id="KW-1185">Reference proteome</keyword>
<name>A0A4C2A5S2_EUMVA</name>
<sequence length="116" mass="12741">MNYFISHNAPSLTQDSGRNPVFASDSGPAFDSGPGLGLRRFRLHYRPRPSLRSGLSGASHSYCGHDLDSHFDPAFDFDLSVILDFDAGFGRPTTLFLVPCAISIPLEVTVLIWKKT</sequence>
<evidence type="ECO:0000313" key="1">
    <source>
        <dbReference type="EMBL" id="GBP94335.1"/>
    </source>
</evidence>
<proteinExistence type="predicted"/>
<reference evidence="1 2" key="1">
    <citation type="journal article" date="2019" name="Commun. Biol.">
        <title>The bagworm genome reveals a unique fibroin gene that provides high tensile strength.</title>
        <authorList>
            <person name="Kono N."/>
            <person name="Nakamura H."/>
            <person name="Ohtoshi R."/>
            <person name="Tomita M."/>
            <person name="Numata K."/>
            <person name="Arakawa K."/>
        </authorList>
    </citation>
    <scope>NUCLEOTIDE SEQUENCE [LARGE SCALE GENOMIC DNA]</scope>
</reference>
<evidence type="ECO:0000313" key="2">
    <source>
        <dbReference type="Proteomes" id="UP000299102"/>
    </source>
</evidence>
<organism evidence="1 2">
    <name type="scientific">Eumeta variegata</name>
    <name type="common">Bagworm moth</name>
    <name type="synonym">Eumeta japonica</name>
    <dbReference type="NCBI Taxonomy" id="151549"/>
    <lineage>
        <taxon>Eukaryota</taxon>
        <taxon>Metazoa</taxon>
        <taxon>Ecdysozoa</taxon>
        <taxon>Arthropoda</taxon>
        <taxon>Hexapoda</taxon>
        <taxon>Insecta</taxon>
        <taxon>Pterygota</taxon>
        <taxon>Neoptera</taxon>
        <taxon>Endopterygota</taxon>
        <taxon>Lepidoptera</taxon>
        <taxon>Glossata</taxon>
        <taxon>Ditrysia</taxon>
        <taxon>Tineoidea</taxon>
        <taxon>Psychidae</taxon>
        <taxon>Oiketicinae</taxon>
        <taxon>Eumeta</taxon>
    </lineage>
</organism>